<gene>
    <name evidence="3" type="ORF">HJC23_013837</name>
</gene>
<accession>A0ABD3P9U1</accession>
<protein>
    <recommendedName>
        <fullName evidence="2">CRAL-TRIO domain-containing protein</fullName>
    </recommendedName>
</protein>
<sequence length="527" mass="57937">MDESQAVHLAAATVQPSLPQTTDLAAATADLLGQPNSSADMTNATPEAKSAGLAALYNELDDIPLSEKAALVYVQQTKPELVGDDEVFRFLLVENFKAREAARRLVRYWNERYRLFGQDKFCLPLTLKGALKDDSLALSRGYVQILPQADTAGRAVIYVDWSCHEPSIGYSVESMHRVFWYIVHVAMEDIEVLKRGLVLLIYPQEARLDQFDHSLWKSIAESCKYSLPIQWKSTHIVHPNRFFSIIHPLFMSTLPKTVQDRVVVHSGTKMKVLANLLRYCLPWDRIPSDVGGCVDLDFGKWLSERMIKEDKMSSVSQGATTSQGGVGNLLAQLTGQSQLAQATQLMQTAPLGLGSSIPTLPLPDQAMSAAAHPLFGGNKNQLLLNLTHPTGNITNVPLETIGPTYRFEIFHRGSPSMPVIAGGSKSSKKKDKASDAPAKGKATNVKSGRKSDPRMDRAVEAKLADPSMSLLDALRAGGFEIPSSSSSSAPQYVVVDGDNVKITQRKNQLLRRLRTVKKEDQKNCNEV</sequence>
<dbReference type="EMBL" id="JABMIG020000228">
    <property type="protein sequence ID" value="KAL3784797.1"/>
    <property type="molecule type" value="Genomic_DNA"/>
</dbReference>
<dbReference type="InterPro" id="IPR036865">
    <property type="entry name" value="CRAL-TRIO_dom_sf"/>
</dbReference>
<dbReference type="Gene3D" id="3.40.525.10">
    <property type="entry name" value="CRAL-TRIO lipid binding domain"/>
    <property type="match status" value="1"/>
</dbReference>
<feature type="domain" description="CRAL-TRIO" evidence="2">
    <location>
        <begin position="140"/>
        <end position="292"/>
    </location>
</feature>
<comment type="caution">
    <text evidence="3">The sequence shown here is derived from an EMBL/GenBank/DDBJ whole genome shotgun (WGS) entry which is preliminary data.</text>
</comment>
<keyword evidence="4" id="KW-1185">Reference proteome</keyword>
<dbReference type="InterPro" id="IPR001251">
    <property type="entry name" value="CRAL-TRIO_dom"/>
</dbReference>
<feature type="region of interest" description="Disordered" evidence="1">
    <location>
        <begin position="418"/>
        <end position="455"/>
    </location>
</feature>
<evidence type="ECO:0000313" key="3">
    <source>
        <dbReference type="EMBL" id="KAL3784797.1"/>
    </source>
</evidence>
<dbReference type="PANTHER" id="PTHR10174:SF208">
    <property type="entry name" value="CRAL-TRIO DOMAIN-CONTAINING PROTEIN DDB_G0278031"/>
    <property type="match status" value="1"/>
</dbReference>
<dbReference type="PANTHER" id="PTHR10174">
    <property type="entry name" value="ALPHA-TOCOPHEROL TRANSFER PROTEIN-RELATED"/>
    <property type="match status" value="1"/>
</dbReference>
<evidence type="ECO:0000313" key="4">
    <source>
        <dbReference type="Proteomes" id="UP001516023"/>
    </source>
</evidence>
<name>A0ABD3P9U1_9STRA</name>
<dbReference type="AlphaFoldDB" id="A0ABD3P9U1"/>
<dbReference type="SUPFAM" id="SSF52087">
    <property type="entry name" value="CRAL/TRIO domain"/>
    <property type="match status" value="1"/>
</dbReference>
<organism evidence="3 4">
    <name type="scientific">Cyclotella cryptica</name>
    <dbReference type="NCBI Taxonomy" id="29204"/>
    <lineage>
        <taxon>Eukaryota</taxon>
        <taxon>Sar</taxon>
        <taxon>Stramenopiles</taxon>
        <taxon>Ochrophyta</taxon>
        <taxon>Bacillariophyta</taxon>
        <taxon>Coscinodiscophyceae</taxon>
        <taxon>Thalassiosirophycidae</taxon>
        <taxon>Stephanodiscales</taxon>
        <taxon>Stephanodiscaceae</taxon>
        <taxon>Cyclotella</taxon>
    </lineage>
</organism>
<evidence type="ECO:0000256" key="1">
    <source>
        <dbReference type="SAM" id="MobiDB-lite"/>
    </source>
</evidence>
<evidence type="ECO:0000259" key="2">
    <source>
        <dbReference type="Pfam" id="PF00650"/>
    </source>
</evidence>
<proteinExistence type="predicted"/>
<dbReference type="CDD" id="cd00170">
    <property type="entry name" value="SEC14"/>
    <property type="match status" value="1"/>
</dbReference>
<reference evidence="3 4" key="1">
    <citation type="journal article" date="2020" name="G3 (Bethesda)">
        <title>Improved Reference Genome for Cyclotella cryptica CCMP332, a Model for Cell Wall Morphogenesis, Salinity Adaptation, and Lipid Production in Diatoms (Bacillariophyta).</title>
        <authorList>
            <person name="Roberts W.R."/>
            <person name="Downey K.M."/>
            <person name="Ruck E.C."/>
            <person name="Traller J.C."/>
            <person name="Alverson A.J."/>
        </authorList>
    </citation>
    <scope>NUCLEOTIDE SEQUENCE [LARGE SCALE GENOMIC DNA]</scope>
    <source>
        <strain evidence="3 4">CCMP332</strain>
    </source>
</reference>
<dbReference type="Proteomes" id="UP001516023">
    <property type="component" value="Unassembled WGS sequence"/>
</dbReference>
<dbReference type="Pfam" id="PF00650">
    <property type="entry name" value="CRAL_TRIO"/>
    <property type="match status" value="1"/>
</dbReference>